<dbReference type="InterPro" id="IPR029045">
    <property type="entry name" value="ClpP/crotonase-like_dom_sf"/>
</dbReference>
<feature type="transmembrane region" description="Helical" evidence="1">
    <location>
        <begin position="51"/>
        <end position="70"/>
    </location>
</feature>
<dbReference type="KEGG" id="hdn:Hden_0884"/>
<proteinExistence type="predicted"/>
<keyword evidence="3" id="KW-1185">Reference proteome</keyword>
<dbReference type="Proteomes" id="UP000002033">
    <property type="component" value="Chromosome"/>
</dbReference>
<sequence length="286" mass="30973">MSNVIVRNWRGDCAFWASLLAWTIVLPLLVYTIVTFWLTQWSLQDTPVSRMVQGGLGFLVIGIVAIWQFVGMWRASTAEKNPGRWGLTRWFARGVATLIGAAGLLLLIPFPPGMISLYKDATDQDWVGLQGHTVSVNDKTLEIKGYLSWGVLGEVSRALAANPEIETVLLNSPGGHVGVGTRLHDQIKSHSLATYADELCASACTLAFLGGNPRTIRKGAKLGFHAVGGESANSIGAGTDKIRALYQAAEIPDAFIERVFATPTTSAWYPNQNELIGAHVVTDVVR</sequence>
<feature type="transmembrane region" description="Helical" evidence="1">
    <location>
        <begin position="90"/>
        <end position="110"/>
    </location>
</feature>
<dbReference type="Gene3D" id="3.90.226.10">
    <property type="entry name" value="2-enoyl-CoA Hydratase, Chain A, domain 1"/>
    <property type="match status" value="1"/>
</dbReference>
<feature type="transmembrane region" description="Helical" evidence="1">
    <location>
        <begin position="15"/>
        <end position="39"/>
    </location>
</feature>
<protein>
    <submittedName>
        <fullName evidence="2">Uncharacterized protein</fullName>
    </submittedName>
</protein>
<dbReference type="HOGENOM" id="CLU_1072722_0_0_5"/>
<dbReference type="AlphaFoldDB" id="D8JUB1"/>
<evidence type="ECO:0000313" key="3">
    <source>
        <dbReference type="Proteomes" id="UP000002033"/>
    </source>
</evidence>
<accession>D8JUB1</accession>
<dbReference type="STRING" id="582899.Hden_0884"/>
<gene>
    <name evidence="2" type="ordered locus">Hden_0884</name>
</gene>
<keyword evidence="1" id="KW-1133">Transmembrane helix</keyword>
<evidence type="ECO:0000313" key="2">
    <source>
        <dbReference type="EMBL" id="ADJ22701.1"/>
    </source>
</evidence>
<dbReference type="SUPFAM" id="SSF52096">
    <property type="entry name" value="ClpP/crotonase"/>
    <property type="match status" value="1"/>
</dbReference>
<name>D8JUB1_HYPDA</name>
<dbReference type="eggNOG" id="COG3904">
    <property type="taxonomic scope" value="Bacteria"/>
</dbReference>
<keyword evidence="1" id="KW-0472">Membrane</keyword>
<evidence type="ECO:0000256" key="1">
    <source>
        <dbReference type="SAM" id="Phobius"/>
    </source>
</evidence>
<reference evidence="3" key="1">
    <citation type="journal article" date="2011" name="J. Bacteriol.">
        <title>Genome sequences of eight morphologically diverse alphaproteobacteria.</title>
        <authorList>
            <consortium name="US DOE Joint Genome Institute"/>
            <person name="Brown P.J."/>
            <person name="Kysela D.T."/>
            <person name="Buechlein A."/>
            <person name="Hemmerich C."/>
            <person name="Brun Y.V."/>
        </authorList>
    </citation>
    <scope>NUCLEOTIDE SEQUENCE [LARGE SCALE GENOMIC DNA]</scope>
    <source>
        <strain evidence="3">ATCC 51888 / DSM 1869 / NCIB 11706 / TK 0415</strain>
    </source>
</reference>
<keyword evidence="1" id="KW-0812">Transmembrane</keyword>
<organism evidence="2 3">
    <name type="scientific">Hyphomicrobium denitrificans (strain ATCC 51888 / DSM 1869 / NCIMB 11706 / TK 0415)</name>
    <dbReference type="NCBI Taxonomy" id="582899"/>
    <lineage>
        <taxon>Bacteria</taxon>
        <taxon>Pseudomonadati</taxon>
        <taxon>Pseudomonadota</taxon>
        <taxon>Alphaproteobacteria</taxon>
        <taxon>Hyphomicrobiales</taxon>
        <taxon>Hyphomicrobiaceae</taxon>
        <taxon>Hyphomicrobium</taxon>
    </lineage>
</organism>
<dbReference type="EMBL" id="CP002083">
    <property type="protein sequence ID" value="ADJ22701.1"/>
    <property type="molecule type" value="Genomic_DNA"/>
</dbReference>